<dbReference type="KEGG" id="sbal:HUE88_09365"/>
<keyword evidence="2" id="KW-1185">Reference proteome</keyword>
<protein>
    <submittedName>
        <fullName evidence="1">Uncharacterized protein</fullName>
    </submittedName>
</protein>
<dbReference type="EMBL" id="CP054492">
    <property type="protein sequence ID" value="QOY51329.1"/>
    <property type="molecule type" value="Genomic_DNA"/>
</dbReference>
<name>A0A7S7RM91_9BACT</name>
<accession>A0A7S7RM91</accession>
<organism evidence="1 2">
    <name type="scientific">Candidatus Sulfurimonas baltica</name>
    <dbReference type="NCBI Taxonomy" id="2740404"/>
    <lineage>
        <taxon>Bacteria</taxon>
        <taxon>Pseudomonadati</taxon>
        <taxon>Campylobacterota</taxon>
        <taxon>Epsilonproteobacteria</taxon>
        <taxon>Campylobacterales</taxon>
        <taxon>Sulfurimonadaceae</taxon>
        <taxon>Sulfurimonas</taxon>
    </lineage>
</organism>
<gene>
    <name evidence="1" type="ORF">HUE88_09365</name>
</gene>
<proteinExistence type="predicted"/>
<reference evidence="1 2" key="1">
    <citation type="submission" date="2020-05" db="EMBL/GenBank/DDBJ databases">
        <title>Sulfurimonas marisnigri, sp. nov., and Sulfurimonas baltica, sp. nov., manganese oxide reducing chemolithoautotrophs of the class Epsilonproteobacteria isolated from the pelagic redoxclines of the Black and Baltic Seas and emended description of the genus Sulfurimonas.</title>
        <authorList>
            <person name="Henkel J.V."/>
            <person name="Laudan C."/>
            <person name="Werner J."/>
            <person name="Neu T."/>
            <person name="Plewe S."/>
            <person name="Sproer C."/>
            <person name="Bunk B."/>
            <person name="Schulz-Vogt H.N."/>
        </authorList>
    </citation>
    <scope>NUCLEOTIDE SEQUENCE [LARGE SCALE GENOMIC DNA]</scope>
    <source>
        <strain evidence="1 2">GD2</strain>
    </source>
</reference>
<evidence type="ECO:0000313" key="2">
    <source>
        <dbReference type="Proteomes" id="UP000593994"/>
    </source>
</evidence>
<dbReference type="Proteomes" id="UP000593994">
    <property type="component" value="Chromosome"/>
</dbReference>
<sequence length="100" mass="11799">MIIKDLIEIDFDIENDFKDIENITREVFQNENTNNDFSVQLNSSKTAISAQIWYETHYKESLKNRGEFTIKLLNEYKKHPTIVLKRGASKSSKQKQDDEE</sequence>
<dbReference type="AlphaFoldDB" id="A0A7S7RM91"/>
<dbReference type="RefSeq" id="WP_194368440.1">
    <property type="nucleotide sequence ID" value="NZ_CP054492.1"/>
</dbReference>
<evidence type="ECO:0000313" key="1">
    <source>
        <dbReference type="EMBL" id="QOY51329.1"/>
    </source>
</evidence>